<dbReference type="AlphaFoldDB" id="A0A916Y2N2"/>
<comment type="caution">
    <text evidence="1">The sequence shown here is derived from an EMBL/GenBank/DDBJ whole genome shotgun (WGS) entry which is preliminary data.</text>
</comment>
<name>A0A916Y2N2_9FLAO</name>
<sequence>MAQHELYLNVELHPTSKKLFVQQEIVFKNTTKQVLQSLILNDWNHAYSDKNTPLGRRFSDEFVRNFHLAKDDERGKTSDLTILDSESLFLDWNRVEKHPDLIEVKLRKPLPPGDNIVLKLTYISYIPKDKFTKFGHNDSGDMYLKNWFLTPARYENNDFVRYSNLNLDDIPNAQFDIQLKLKLPKNLKSFSDLNSGSLSEEEIHNVYTYSGENRNDFNLFISQTLDFNSYKNSIVNVITNLKENRLSSIQKAVVIDRIVHYVDTTIGNYPFEKITVSQVDYERNPFYGLNQLPSFISPFPDEFIFELKFLKTYLNNFLQNTLQINHRSDSWVHDGIQVYLMMHYIDENYPEMKMMGNISKMKLLKSYNLTNVDFNEQYSYFYMLMARKNLDQPIGDSKSSFIKFNEQIAGKYRAGLSLKYLDNFLGNNSVNQSIAEFYALNLEKQTDRCDFEDVLQEKTRKSLDWFFKTIINSRDLIDYKFKDLKKSKDSVEITLKNKTGITVPIPVYGIKDSKVVFKDWIENVSTDTVLVYPRNDIDKLVINYKNEVPEYNLRNNWKSTKPFVITNRPVKFNFMKDLEDPFYNQILYVPTVSYNLYDGLTPGLRFHNKTILDKPFIFDVNPAYSSLTHSLVGNFSLVHLHNRREHNLYQMRFSLNGSFFHYAPDASYMKLTPMAILRMRPSNFRDNRKEFFVFRNIFVNREQNNYTILQPDNDSYSIFNAKYINSRTELRDHFSVKTDLQLASIFGKSTIELEYRNLFDNNRQLNVRFFAGSFLYRNTNSDFYSFGISQANDYLFDYNLYGRSETTGFFSQQYVVAEGGFKSRFDDSFANQWITSINSSINIWNWIEVYGDAGVYKNKYFSEKFIYNSGIRLNLVTDYFEVYFPVHSTSGWEIGQKNYQERVRFMITLSPEILVGLFTRKWF</sequence>
<dbReference type="InterPro" id="IPR027268">
    <property type="entry name" value="Peptidase_M4/M1_CTD_sf"/>
</dbReference>
<evidence type="ECO:0008006" key="3">
    <source>
        <dbReference type="Google" id="ProtNLM"/>
    </source>
</evidence>
<proteinExistence type="predicted"/>
<evidence type="ECO:0000313" key="1">
    <source>
        <dbReference type="EMBL" id="GGD26671.1"/>
    </source>
</evidence>
<reference evidence="1" key="1">
    <citation type="journal article" date="2014" name="Int. J. Syst. Evol. Microbiol.">
        <title>Complete genome sequence of Corynebacterium casei LMG S-19264T (=DSM 44701T), isolated from a smear-ripened cheese.</title>
        <authorList>
            <consortium name="US DOE Joint Genome Institute (JGI-PGF)"/>
            <person name="Walter F."/>
            <person name="Albersmeier A."/>
            <person name="Kalinowski J."/>
            <person name="Ruckert C."/>
        </authorList>
    </citation>
    <scope>NUCLEOTIDE SEQUENCE</scope>
    <source>
        <strain evidence="1">CGMCC 1.12506</strain>
    </source>
</reference>
<protein>
    <recommendedName>
        <fullName evidence="3">Aminopeptidase</fullName>
    </recommendedName>
</protein>
<keyword evidence="2" id="KW-1185">Reference proteome</keyword>
<dbReference type="EMBL" id="BMFG01000005">
    <property type="protein sequence ID" value="GGD26671.1"/>
    <property type="molecule type" value="Genomic_DNA"/>
</dbReference>
<reference evidence="1" key="2">
    <citation type="submission" date="2020-09" db="EMBL/GenBank/DDBJ databases">
        <authorList>
            <person name="Sun Q."/>
            <person name="Zhou Y."/>
        </authorList>
    </citation>
    <scope>NUCLEOTIDE SEQUENCE</scope>
    <source>
        <strain evidence="1">CGMCC 1.12506</strain>
    </source>
</reference>
<gene>
    <name evidence="1" type="ORF">GCM10011343_16130</name>
</gene>
<dbReference type="Proteomes" id="UP000625735">
    <property type="component" value="Unassembled WGS sequence"/>
</dbReference>
<accession>A0A916Y2N2</accession>
<dbReference type="Gene3D" id="1.10.390.10">
    <property type="entry name" value="Neutral Protease Domain 2"/>
    <property type="match status" value="1"/>
</dbReference>
<organism evidence="1 2">
    <name type="scientific">Flavobacterium orientale</name>
    <dbReference type="NCBI Taxonomy" id="1756020"/>
    <lineage>
        <taxon>Bacteria</taxon>
        <taxon>Pseudomonadati</taxon>
        <taxon>Bacteroidota</taxon>
        <taxon>Flavobacteriia</taxon>
        <taxon>Flavobacteriales</taxon>
        <taxon>Flavobacteriaceae</taxon>
        <taxon>Flavobacterium</taxon>
    </lineage>
</organism>
<evidence type="ECO:0000313" key="2">
    <source>
        <dbReference type="Proteomes" id="UP000625735"/>
    </source>
</evidence>